<proteinExistence type="predicted"/>
<dbReference type="InterPro" id="IPR013792">
    <property type="entry name" value="RNA3'P_cycl/enolpyr_Trfase_a/b"/>
</dbReference>
<dbReference type="PROSITE" id="PS00885">
    <property type="entry name" value="EPSP_SYNTHASE_2"/>
    <property type="match status" value="1"/>
</dbReference>
<gene>
    <name evidence="3" type="ORF">K8U84_09375</name>
</gene>
<dbReference type="InterPro" id="IPR001986">
    <property type="entry name" value="Enolpyruvate_Tfrase_dom"/>
</dbReference>
<name>A0A9D2VHR4_9BURK</name>
<dbReference type="PANTHER" id="PTHR21090">
    <property type="entry name" value="AROM/DEHYDROQUINATE SYNTHASE"/>
    <property type="match status" value="1"/>
</dbReference>
<sequence>MEVTGVNVAQGQRLKAFDLDFNLIPDAAMTAAALAVYADGPCTLRNIASWRVKETDRIDAMQNELRQVGAEVESGPDWITIYPIPEGGWRSARIETYDDHRMAMCLSLMRFGGMSQTILDPNCVSKTFPEYFSIFEQLIKG</sequence>
<dbReference type="GO" id="GO:0003866">
    <property type="term" value="F:3-phosphoshikimate 1-carboxyvinyltransferase activity"/>
    <property type="evidence" value="ECO:0007669"/>
    <property type="project" value="TreeGrafter"/>
</dbReference>
<feature type="non-terminal residue" evidence="3">
    <location>
        <position position="1"/>
    </location>
</feature>
<dbReference type="Pfam" id="PF00275">
    <property type="entry name" value="EPSP_synthase"/>
    <property type="match status" value="1"/>
</dbReference>
<keyword evidence="1" id="KW-0808">Transferase</keyword>
<dbReference type="PANTHER" id="PTHR21090:SF5">
    <property type="entry name" value="PENTAFUNCTIONAL AROM POLYPEPTIDE"/>
    <property type="match status" value="1"/>
</dbReference>
<reference evidence="3" key="2">
    <citation type="submission" date="2021-09" db="EMBL/GenBank/DDBJ databases">
        <authorList>
            <person name="Gilroy R."/>
        </authorList>
    </citation>
    <scope>NUCLEOTIDE SEQUENCE</scope>
    <source>
        <strain evidence="3">CHK175-13533</strain>
    </source>
</reference>
<dbReference type="EMBL" id="DYTQ01000103">
    <property type="protein sequence ID" value="HJH24750.1"/>
    <property type="molecule type" value="Genomic_DNA"/>
</dbReference>
<evidence type="ECO:0000313" key="4">
    <source>
        <dbReference type="Proteomes" id="UP000700248"/>
    </source>
</evidence>
<evidence type="ECO:0000256" key="1">
    <source>
        <dbReference type="ARBA" id="ARBA00022679"/>
    </source>
</evidence>
<evidence type="ECO:0000259" key="2">
    <source>
        <dbReference type="Pfam" id="PF00275"/>
    </source>
</evidence>
<evidence type="ECO:0000313" key="3">
    <source>
        <dbReference type="EMBL" id="HJH24750.1"/>
    </source>
</evidence>
<dbReference type="AlphaFoldDB" id="A0A9D2VHR4"/>
<organism evidence="3 4">
    <name type="scientific">Paenalcaligenes hominis</name>
    <dbReference type="NCBI Taxonomy" id="643674"/>
    <lineage>
        <taxon>Bacteria</taxon>
        <taxon>Pseudomonadati</taxon>
        <taxon>Pseudomonadota</taxon>
        <taxon>Betaproteobacteria</taxon>
        <taxon>Burkholderiales</taxon>
        <taxon>Alcaligenaceae</taxon>
        <taxon>Paenalcaligenes</taxon>
    </lineage>
</organism>
<feature type="domain" description="Enolpyruvate transferase" evidence="2">
    <location>
        <begin position="8"/>
        <end position="133"/>
    </location>
</feature>
<dbReference type="GO" id="GO:0009423">
    <property type="term" value="P:chorismate biosynthetic process"/>
    <property type="evidence" value="ECO:0007669"/>
    <property type="project" value="TreeGrafter"/>
</dbReference>
<reference evidence="3" key="1">
    <citation type="journal article" date="2021" name="PeerJ">
        <title>Extensive microbial diversity within the chicken gut microbiome revealed by metagenomics and culture.</title>
        <authorList>
            <person name="Gilroy R."/>
            <person name="Ravi A."/>
            <person name="Getino M."/>
            <person name="Pursley I."/>
            <person name="Horton D.L."/>
            <person name="Alikhan N.F."/>
            <person name="Baker D."/>
            <person name="Gharbi K."/>
            <person name="Hall N."/>
            <person name="Watson M."/>
            <person name="Adriaenssens E.M."/>
            <person name="Foster-Nyarko E."/>
            <person name="Jarju S."/>
            <person name="Secka A."/>
            <person name="Antonio M."/>
            <person name="Oren A."/>
            <person name="Chaudhuri R.R."/>
            <person name="La Ragione R."/>
            <person name="Hildebrand F."/>
            <person name="Pallen M.J."/>
        </authorList>
    </citation>
    <scope>NUCLEOTIDE SEQUENCE</scope>
    <source>
        <strain evidence="3">CHK175-13533</strain>
    </source>
</reference>
<dbReference type="InterPro" id="IPR036968">
    <property type="entry name" value="Enolpyruvate_Tfrase_sf"/>
</dbReference>
<protein>
    <submittedName>
        <fullName evidence="3">3-phosphoshikimate 1-carboxyvinyltransferase</fullName>
    </submittedName>
</protein>
<dbReference type="SUPFAM" id="SSF55205">
    <property type="entry name" value="EPT/RTPC-like"/>
    <property type="match status" value="1"/>
</dbReference>
<dbReference type="Gene3D" id="3.65.10.10">
    <property type="entry name" value="Enolpyruvate transferase domain"/>
    <property type="match status" value="1"/>
</dbReference>
<accession>A0A9D2VHR4</accession>
<dbReference type="Proteomes" id="UP000700248">
    <property type="component" value="Unassembled WGS sequence"/>
</dbReference>
<dbReference type="InterPro" id="IPR023193">
    <property type="entry name" value="EPSP_synthase_CS"/>
</dbReference>
<comment type="caution">
    <text evidence="3">The sequence shown here is derived from an EMBL/GenBank/DDBJ whole genome shotgun (WGS) entry which is preliminary data.</text>
</comment>